<dbReference type="HOGENOM" id="CLU_104213_2_0_11"/>
<name>C8XHD1_NAKMY</name>
<dbReference type="STRING" id="479431.Namu_1948"/>
<evidence type="ECO:0000256" key="1">
    <source>
        <dbReference type="SAM" id="MobiDB-lite"/>
    </source>
</evidence>
<evidence type="ECO:0000313" key="2">
    <source>
        <dbReference type="EMBL" id="ACV78337.1"/>
    </source>
</evidence>
<proteinExistence type="predicted"/>
<reference evidence="3" key="1">
    <citation type="submission" date="2009-09" db="EMBL/GenBank/DDBJ databases">
        <title>The complete genome of Nakamurella multipartita DSM 44233.</title>
        <authorList>
            <consortium name="US DOE Joint Genome Institute (JGI-PGF)"/>
            <person name="Lucas S."/>
            <person name="Copeland A."/>
            <person name="Lapidus A."/>
            <person name="Glavina del Rio T."/>
            <person name="Dalin E."/>
            <person name="Tice H."/>
            <person name="Bruce D."/>
            <person name="Goodwin L."/>
            <person name="Pitluck S."/>
            <person name="Kyrpides N."/>
            <person name="Mavromatis K."/>
            <person name="Ivanova N."/>
            <person name="Ovchinnikova G."/>
            <person name="Sims D."/>
            <person name="Meincke L."/>
            <person name="Brettin T."/>
            <person name="Detter J.C."/>
            <person name="Han C."/>
            <person name="Larimer F."/>
            <person name="Land M."/>
            <person name="Hauser L."/>
            <person name="Markowitz V."/>
            <person name="Cheng J.-F."/>
            <person name="Hugenholtz P."/>
            <person name="Woyke T."/>
            <person name="Wu D."/>
            <person name="Klenk H.-P."/>
            <person name="Eisen J.A."/>
        </authorList>
    </citation>
    <scope>NUCLEOTIDE SEQUENCE [LARGE SCALE GENOMIC DNA]</scope>
    <source>
        <strain evidence="3">ATCC 700099 / DSM 44233 / CIP 104796 / JCM 9543 / NBRC 105858 / Y-104</strain>
    </source>
</reference>
<keyword evidence="3" id="KW-1185">Reference proteome</keyword>
<dbReference type="Proteomes" id="UP000002218">
    <property type="component" value="Chromosome"/>
</dbReference>
<gene>
    <name evidence="2" type="ordered locus">Namu_1948</name>
</gene>
<feature type="region of interest" description="Disordered" evidence="1">
    <location>
        <begin position="113"/>
        <end position="132"/>
    </location>
</feature>
<dbReference type="EMBL" id="CP001737">
    <property type="protein sequence ID" value="ACV78337.1"/>
    <property type="molecule type" value="Genomic_DNA"/>
</dbReference>
<dbReference type="eggNOG" id="ENOG5033HFA">
    <property type="taxonomic scope" value="Bacteria"/>
</dbReference>
<organism evidence="2 3">
    <name type="scientific">Nakamurella multipartita (strain ATCC 700099 / DSM 44233 / CIP 104796 / JCM 9543 / NBRC 105858 / Y-104)</name>
    <name type="common">Microsphaera multipartita</name>
    <dbReference type="NCBI Taxonomy" id="479431"/>
    <lineage>
        <taxon>Bacteria</taxon>
        <taxon>Bacillati</taxon>
        <taxon>Actinomycetota</taxon>
        <taxon>Actinomycetes</taxon>
        <taxon>Nakamurellales</taxon>
        <taxon>Nakamurellaceae</taxon>
        <taxon>Nakamurella</taxon>
    </lineage>
</organism>
<evidence type="ECO:0008006" key="4">
    <source>
        <dbReference type="Google" id="ProtNLM"/>
    </source>
</evidence>
<protein>
    <recommendedName>
        <fullName evidence="4">IrrE N-terminal-like domain-containing protein</fullName>
    </recommendedName>
</protein>
<accession>C8XHD1</accession>
<dbReference type="OrthoDB" id="4144896at2"/>
<evidence type="ECO:0000313" key="3">
    <source>
        <dbReference type="Proteomes" id="UP000002218"/>
    </source>
</evidence>
<dbReference type="AlphaFoldDB" id="C8XHD1"/>
<dbReference type="KEGG" id="nml:Namu_1948"/>
<dbReference type="InParanoid" id="C8XHD1"/>
<sequence>MAADRRRGIRLLPHQLSTSDATGYALRRRFEDVIVVPLKASGSRRDTIICHELVHIVLDHAPHVTDDLEFLSMLAPHCSPELLERFLARDGYDTDDERTAEAMATRLITRAQTRSHRRTANGELDRLTTRLR</sequence>
<feature type="compositionally biased region" description="Basic and acidic residues" evidence="1">
    <location>
        <begin position="123"/>
        <end position="132"/>
    </location>
</feature>
<reference evidence="2 3" key="2">
    <citation type="journal article" date="2010" name="Stand. Genomic Sci.">
        <title>Complete genome sequence of Nakamurella multipartita type strain (Y-104).</title>
        <authorList>
            <person name="Tice H."/>
            <person name="Mayilraj S."/>
            <person name="Sims D."/>
            <person name="Lapidus A."/>
            <person name="Nolan M."/>
            <person name="Lucas S."/>
            <person name="Glavina Del Rio T."/>
            <person name="Copeland A."/>
            <person name="Cheng J.F."/>
            <person name="Meincke L."/>
            <person name="Bruce D."/>
            <person name="Goodwin L."/>
            <person name="Pitluck S."/>
            <person name="Ivanova N."/>
            <person name="Mavromatis K."/>
            <person name="Ovchinnikova G."/>
            <person name="Pati A."/>
            <person name="Chen A."/>
            <person name="Palaniappan K."/>
            <person name="Land M."/>
            <person name="Hauser L."/>
            <person name="Chang Y.J."/>
            <person name="Jeffries C.D."/>
            <person name="Detter J.C."/>
            <person name="Brettin T."/>
            <person name="Rohde M."/>
            <person name="Goker M."/>
            <person name="Bristow J."/>
            <person name="Eisen J.A."/>
            <person name="Markowitz V."/>
            <person name="Hugenholtz P."/>
            <person name="Kyrpides N.C."/>
            <person name="Klenk H.P."/>
            <person name="Chen F."/>
        </authorList>
    </citation>
    <scope>NUCLEOTIDE SEQUENCE [LARGE SCALE GENOMIC DNA]</scope>
    <source>
        <strain evidence="3">ATCC 700099 / DSM 44233 / CIP 104796 / JCM 9543 / NBRC 105858 / Y-104</strain>
    </source>
</reference>
<dbReference type="RefSeq" id="WP_015747238.1">
    <property type="nucleotide sequence ID" value="NC_013235.1"/>
</dbReference>